<gene>
    <name evidence="2" type="ORF">GS429_00250</name>
</gene>
<dbReference type="OrthoDB" id="147145at2157"/>
<dbReference type="SUPFAM" id="SSF100950">
    <property type="entry name" value="NagB/RpiA/CoA transferase-like"/>
    <property type="match status" value="2"/>
</dbReference>
<dbReference type="Gene3D" id="3.40.1080.20">
    <property type="entry name" value="Acetyl-CoA hydrolase/transferase C-terminal domain"/>
    <property type="match status" value="1"/>
</dbReference>
<comment type="caution">
    <text evidence="2">The sequence shown here is derived from an EMBL/GenBank/DDBJ whole genome shotgun (WGS) entry which is preliminary data.</text>
</comment>
<dbReference type="Gene3D" id="3.30.750.70">
    <property type="entry name" value="4-hydroxybutyrate coenzyme like domains"/>
    <property type="match status" value="1"/>
</dbReference>
<dbReference type="Gene3D" id="3.40.1080.10">
    <property type="entry name" value="Glutaconate Coenzyme A-transferase"/>
    <property type="match status" value="1"/>
</dbReference>
<dbReference type="EMBL" id="WUYX01000003">
    <property type="protein sequence ID" value="MXV60523.1"/>
    <property type="molecule type" value="Genomic_DNA"/>
</dbReference>
<feature type="domain" description="Acetyl-CoA hydrolase/transferase C-terminal" evidence="1">
    <location>
        <begin position="260"/>
        <end position="408"/>
    </location>
</feature>
<reference evidence="2 3" key="1">
    <citation type="submission" date="2020-01" db="EMBL/GenBank/DDBJ databases">
        <title>Natronorubrum sp. JWXQ-INN 674 isolated from Inner Mongolia Autonomous Region of China.</title>
        <authorList>
            <person name="Xue Q."/>
        </authorList>
    </citation>
    <scope>NUCLEOTIDE SEQUENCE [LARGE SCALE GENOMIC DNA]</scope>
    <source>
        <strain evidence="2 3">JWXQ-INN-674</strain>
    </source>
</reference>
<proteinExistence type="predicted"/>
<dbReference type="PANTHER" id="PTHR21432">
    <property type="entry name" value="ACETYL-COA HYDROLASE-RELATED"/>
    <property type="match status" value="1"/>
</dbReference>
<name>A0A6B0VGL6_9EURY</name>
<evidence type="ECO:0000313" key="3">
    <source>
        <dbReference type="Proteomes" id="UP000434101"/>
    </source>
</evidence>
<dbReference type="RefSeq" id="WP_160061553.1">
    <property type="nucleotide sequence ID" value="NZ_WUYX01000003.1"/>
</dbReference>
<evidence type="ECO:0000313" key="2">
    <source>
        <dbReference type="EMBL" id="MXV60523.1"/>
    </source>
</evidence>
<dbReference type="PANTHER" id="PTHR21432:SF20">
    <property type="entry name" value="ACETYL-COA HYDROLASE"/>
    <property type="match status" value="1"/>
</dbReference>
<evidence type="ECO:0000259" key="1">
    <source>
        <dbReference type="Pfam" id="PF13336"/>
    </source>
</evidence>
<dbReference type="GO" id="GO:0006083">
    <property type="term" value="P:acetate metabolic process"/>
    <property type="evidence" value="ECO:0007669"/>
    <property type="project" value="InterPro"/>
</dbReference>
<dbReference type="GO" id="GO:0008775">
    <property type="term" value="F:acetate CoA-transferase activity"/>
    <property type="evidence" value="ECO:0007669"/>
    <property type="project" value="InterPro"/>
</dbReference>
<dbReference type="InterPro" id="IPR037171">
    <property type="entry name" value="NagB/RpiA_transferase-like"/>
</dbReference>
<dbReference type="Pfam" id="PF13336">
    <property type="entry name" value="AcetylCoA_hyd_C"/>
    <property type="match status" value="1"/>
</dbReference>
<dbReference type="InterPro" id="IPR046433">
    <property type="entry name" value="ActCoA_hydro"/>
</dbReference>
<organism evidence="2 3">
    <name type="scientific">Natronorubrum halalkaliphilum</name>
    <dbReference type="NCBI Taxonomy" id="2691917"/>
    <lineage>
        <taxon>Archaea</taxon>
        <taxon>Methanobacteriati</taxon>
        <taxon>Methanobacteriota</taxon>
        <taxon>Stenosarchaea group</taxon>
        <taxon>Halobacteria</taxon>
        <taxon>Halobacteriales</taxon>
        <taxon>Natrialbaceae</taxon>
        <taxon>Natronorubrum</taxon>
    </lineage>
</organism>
<dbReference type="AlphaFoldDB" id="A0A6B0VGL6"/>
<dbReference type="Proteomes" id="UP000434101">
    <property type="component" value="Unassembled WGS sequence"/>
</dbReference>
<sequence>MTPLETALDTVSPNPVFVFGNHHTEQGVQSLVDSSIEEGTAVFYPIGSVQDHGEAIVDLGTEPGWRVLTTFVTPPLVDAVAEGAVEYVPVRASDHTAFVRQRFADRHVVLVCHVPSTTVDGAHTFGLACPHAPELFDWADTTVAVRNDAIPVVSGPTRPVDSWDIRVSTTEPLPSFRTNRSPIADEIGENVASLVPNGATIQLGIGSIPNAVSRSLSGKSTLSVHSGVISDGLLALIESGVVSASPDRPAITSQVIGETETFYERLENQDAFELKSSATVHDPCTMAAHERFVTINGAIEVDLSGQVNASHIGTTQYAAPGGLPDFVEGTRRSPNGSSIVAMQSRANEETPKIVPNIGAGARVDVSRTNVDYVVTENGIADLRNNTRSERAEALIEIAHPDDRPQLRATIS</sequence>
<accession>A0A6B0VGL6</accession>
<protein>
    <recommendedName>
        <fullName evidence="1">Acetyl-CoA hydrolase/transferase C-terminal domain-containing protein</fullName>
    </recommendedName>
</protein>
<keyword evidence="3" id="KW-1185">Reference proteome</keyword>
<dbReference type="InterPro" id="IPR038460">
    <property type="entry name" value="AcetylCoA_hyd_C_sf"/>
</dbReference>
<dbReference type="InterPro" id="IPR026888">
    <property type="entry name" value="AcetylCoA_hyd_C"/>
</dbReference>